<evidence type="ECO:0000256" key="1">
    <source>
        <dbReference type="SAM" id="MobiDB-lite"/>
    </source>
</evidence>
<proteinExistence type="predicted"/>
<accession>A0A3P7Z7U7</accession>
<dbReference type="WBParaSite" id="HPBE_0001390801-mRNA-1">
    <property type="protein sequence ID" value="HPBE_0001390801-mRNA-1"/>
    <property type="gene ID" value="HPBE_0001390801"/>
</dbReference>
<dbReference type="EMBL" id="UZAH01028126">
    <property type="protein sequence ID" value="VDO97836.1"/>
    <property type="molecule type" value="Genomic_DNA"/>
</dbReference>
<sequence>MCFFTKKNDYEATLETILKKLDAIHNDVNADDSSSSSSSSLGSLQPARAVHCARTPVNEGTSANTGPHKDAVPPFNLATATCQVSSETLVIKALAFEPWNVDVQIAKAAYLESVHRTDSDRGSSSLYSKDTTSPSGKIIPQRKQQADTGPTP</sequence>
<evidence type="ECO:0000313" key="4">
    <source>
        <dbReference type="WBParaSite" id="HPBE_0001390801-mRNA-1"/>
    </source>
</evidence>
<keyword evidence="3" id="KW-1185">Reference proteome</keyword>
<accession>A0A183FYY6</accession>
<dbReference type="Proteomes" id="UP000050761">
    <property type="component" value="Unassembled WGS sequence"/>
</dbReference>
<name>A0A183FYY6_HELPZ</name>
<evidence type="ECO:0000313" key="2">
    <source>
        <dbReference type="EMBL" id="VDO97836.1"/>
    </source>
</evidence>
<feature type="region of interest" description="Disordered" evidence="1">
    <location>
        <begin position="117"/>
        <end position="152"/>
    </location>
</feature>
<dbReference type="AlphaFoldDB" id="A0A183FYY6"/>
<evidence type="ECO:0000313" key="3">
    <source>
        <dbReference type="Proteomes" id="UP000050761"/>
    </source>
</evidence>
<gene>
    <name evidence="2" type="ORF">HPBE_LOCUS13909</name>
</gene>
<feature type="compositionally biased region" description="Polar residues" evidence="1">
    <location>
        <begin position="122"/>
        <end position="135"/>
    </location>
</feature>
<reference evidence="4" key="2">
    <citation type="submission" date="2019-09" db="UniProtKB">
        <authorList>
            <consortium name="WormBaseParasite"/>
        </authorList>
    </citation>
    <scope>IDENTIFICATION</scope>
</reference>
<feature type="compositionally biased region" description="Polar residues" evidence="1">
    <location>
        <begin position="142"/>
        <end position="152"/>
    </location>
</feature>
<protein>
    <submittedName>
        <fullName evidence="2 4">Uncharacterized protein</fullName>
    </submittedName>
</protein>
<organism evidence="3 4">
    <name type="scientific">Heligmosomoides polygyrus</name>
    <name type="common">Parasitic roundworm</name>
    <dbReference type="NCBI Taxonomy" id="6339"/>
    <lineage>
        <taxon>Eukaryota</taxon>
        <taxon>Metazoa</taxon>
        <taxon>Ecdysozoa</taxon>
        <taxon>Nematoda</taxon>
        <taxon>Chromadorea</taxon>
        <taxon>Rhabditida</taxon>
        <taxon>Rhabditina</taxon>
        <taxon>Rhabditomorpha</taxon>
        <taxon>Strongyloidea</taxon>
        <taxon>Heligmosomidae</taxon>
        <taxon>Heligmosomoides</taxon>
    </lineage>
</organism>
<reference evidence="2 3" key="1">
    <citation type="submission" date="2018-11" db="EMBL/GenBank/DDBJ databases">
        <authorList>
            <consortium name="Pathogen Informatics"/>
        </authorList>
    </citation>
    <scope>NUCLEOTIDE SEQUENCE [LARGE SCALE GENOMIC DNA]</scope>
</reference>